<dbReference type="Pfam" id="PF00656">
    <property type="entry name" value="Peptidase_C14"/>
    <property type="match status" value="1"/>
</dbReference>
<organism evidence="2 3">
    <name type="scientific">Candidatus Desulfobacillus denitrificans</name>
    <dbReference type="NCBI Taxonomy" id="2608985"/>
    <lineage>
        <taxon>Bacteria</taxon>
        <taxon>Pseudomonadati</taxon>
        <taxon>Pseudomonadota</taxon>
        <taxon>Betaproteobacteria</taxon>
        <taxon>Candidatus Desulfobacillus</taxon>
    </lineage>
</organism>
<dbReference type="EMBL" id="AP021857">
    <property type="protein sequence ID" value="BBO21187.1"/>
    <property type="molecule type" value="Genomic_DNA"/>
</dbReference>
<dbReference type="InterPro" id="IPR052039">
    <property type="entry name" value="Caspase-related_regulators"/>
</dbReference>
<dbReference type="Gene3D" id="3.40.50.1460">
    <property type="match status" value="1"/>
</dbReference>
<evidence type="ECO:0000313" key="3">
    <source>
        <dbReference type="Proteomes" id="UP000662914"/>
    </source>
</evidence>
<reference evidence="2" key="1">
    <citation type="journal article" name="DNA Res.">
        <title>The physiological potential of anammox bacteria as revealed by their core genome structure.</title>
        <authorList>
            <person name="Okubo T."/>
            <person name="Toyoda A."/>
            <person name="Fukuhara K."/>
            <person name="Uchiyama I."/>
            <person name="Harigaya Y."/>
            <person name="Kuroiwa M."/>
            <person name="Suzuki T."/>
            <person name="Murakami Y."/>
            <person name="Suwa Y."/>
            <person name="Takami H."/>
        </authorList>
    </citation>
    <scope>NUCLEOTIDE SEQUENCE</scope>
    <source>
        <strain evidence="2">317325-3</strain>
    </source>
</reference>
<feature type="domain" description="Caspase family p20" evidence="1">
    <location>
        <begin position="38"/>
        <end position="166"/>
    </location>
</feature>
<dbReference type="PROSITE" id="PS50208">
    <property type="entry name" value="CASPASE_P20"/>
    <property type="match status" value="1"/>
</dbReference>
<evidence type="ECO:0000313" key="2">
    <source>
        <dbReference type="EMBL" id="BBO21187.1"/>
    </source>
</evidence>
<dbReference type="PANTHER" id="PTHR22576">
    <property type="entry name" value="MUCOSA ASSOCIATED LYMPHOID TISSUE LYMPHOMA TRANSLOCATION PROTEIN 1/PARACASPASE"/>
    <property type="match status" value="1"/>
</dbReference>
<dbReference type="AlphaFoldDB" id="A0A809RXV8"/>
<dbReference type="InterPro" id="IPR029030">
    <property type="entry name" value="Caspase-like_dom_sf"/>
</dbReference>
<dbReference type="Gene3D" id="2.40.360.20">
    <property type="match status" value="1"/>
</dbReference>
<proteinExistence type="predicted"/>
<evidence type="ECO:0000259" key="1">
    <source>
        <dbReference type="PROSITE" id="PS50208"/>
    </source>
</evidence>
<dbReference type="PANTHER" id="PTHR22576:SF37">
    <property type="entry name" value="MUCOSA-ASSOCIATED LYMPHOID TISSUE LYMPHOMA TRANSLOCATION PROTEIN 1"/>
    <property type="match status" value="1"/>
</dbReference>
<dbReference type="Proteomes" id="UP000662914">
    <property type="component" value="Chromosome"/>
</dbReference>
<dbReference type="InterPro" id="IPR011600">
    <property type="entry name" value="Pept_C14_caspase"/>
</dbReference>
<gene>
    <name evidence="2" type="ORF">DSYM_18860</name>
</gene>
<dbReference type="SUPFAM" id="SSF52129">
    <property type="entry name" value="Caspase-like"/>
    <property type="match status" value="1"/>
</dbReference>
<protein>
    <recommendedName>
        <fullName evidence="1">Caspase family p20 domain-containing protein</fullName>
    </recommendedName>
</protein>
<accession>A0A809RXV8</accession>
<dbReference type="GO" id="GO:0006508">
    <property type="term" value="P:proteolysis"/>
    <property type="evidence" value="ECO:0007669"/>
    <property type="project" value="InterPro"/>
</dbReference>
<name>A0A809RXV8_9PROT</name>
<dbReference type="KEGG" id="ddz:DSYM_18860"/>
<dbReference type="GO" id="GO:0004197">
    <property type="term" value="F:cysteine-type endopeptidase activity"/>
    <property type="evidence" value="ECO:0007669"/>
    <property type="project" value="InterPro"/>
</dbReference>
<dbReference type="InterPro" id="IPR001309">
    <property type="entry name" value="Pept_C14_p20"/>
</dbReference>
<sequence>MNRRLALQRLSALSAVPLLPWSGLVFGSTASTLNALPRTALVIGNSRYKDAPLKNPANDAGAIGDHLKKLGFNVISQLDGGKAAMENAIRSYGELLAKSKGVGLFYFAGHGLQVSWRNFLVPVDANLGSADDIPRQTVDLAALLGGIGKAGNPMNIVILDACRDNPFGGDLKSGKGLSQMDAPIGTLLAYATAPGNVASDGSGANGLYTENLLREIRTPEAKIEDVFKRVRLAVRRASQGQQIPWESTSLEDDFYFLPPANLKKLSEEELARQFAEESAVWEKAGQANQIAAVEDYLKRYPSGHFSELAQVRLDRMLAKKGEKKVSVVNTAANPFSKGTGVIDLNYRIGDRYVFRSVDLLTKVEGKKLVNVVSEVTDDRVIYNKGALETDLLGNMLKRPDGATFGPSQFFVSEYHVGKKWSTRYSAKYASGHSDTIEIEFKVTGRETVTVPAGTFECFVVEGRGWVLSLGMLLEYKYWVAPDKTNRFVAIESWWRRYNRIQRSERQELESYTRAG</sequence>